<dbReference type="PANTHER" id="PTHR48258:SF14">
    <property type="entry name" value="OS02G0583300 PROTEIN"/>
    <property type="match status" value="1"/>
</dbReference>
<keyword evidence="3" id="KW-1185">Reference proteome</keyword>
<gene>
    <name evidence="2" type="ORF">LSALG_LOCUS4829</name>
</gene>
<dbReference type="PANTHER" id="PTHR48258">
    <property type="entry name" value="DUF4218 DOMAIN-CONTAINING PROTEIN-RELATED"/>
    <property type="match status" value="1"/>
</dbReference>
<dbReference type="AlphaFoldDB" id="A0AA35Y805"/>
<sequence>MFDVIDDVMAEQNTNQENIDEEGRGIDPKFDDLFKELNTKLYPECSNMSALNFLARLLHIKVINRWTNSSFGGPIHMRWMYPFERYMKKLKNYVRNKAKPEGSIAEGYVADEALTFCYMYLEGMQTKFNRVDRNEDPGLPKRQFNVFSSQYRPMSTKKLAELCKDAKKSLHWFVLNNCDEDELKGYISEFKSESPESDLKTEFPPWFKRKIYCLEREPPSECTNELMALAHGPLDGTSYTVCIVNGVRFVVLSRDLQRTTQNRGILTLEVDDIF</sequence>
<organism evidence="2 3">
    <name type="scientific">Lactuca saligna</name>
    <name type="common">Willowleaf lettuce</name>
    <dbReference type="NCBI Taxonomy" id="75948"/>
    <lineage>
        <taxon>Eukaryota</taxon>
        <taxon>Viridiplantae</taxon>
        <taxon>Streptophyta</taxon>
        <taxon>Embryophyta</taxon>
        <taxon>Tracheophyta</taxon>
        <taxon>Spermatophyta</taxon>
        <taxon>Magnoliopsida</taxon>
        <taxon>eudicotyledons</taxon>
        <taxon>Gunneridae</taxon>
        <taxon>Pentapetalae</taxon>
        <taxon>asterids</taxon>
        <taxon>campanulids</taxon>
        <taxon>Asterales</taxon>
        <taxon>Asteraceae</taxon>
        <taxon>Cichorioideae</taxon>
        <taxon>Cichorieae</taxon>
        <taxon>Lactucinae</taxon>
        <taxon>Lactuca</taxon>
    </lineage>
</organism>
<evidence type="ECO:0000259" key="1">
    <source>
        <dbReference type="Pfam" id="PF13960"/>
    </source>
</evidence>
<protein>
    <recommendedName>
        <fullName evidence="1">DUF4218 domain-containing protein</fullName>
    </recommendedName>
</protein>
<name>A0AA35Y805_LACSI</name>
<reference evidence="2" key="1">
    <citation type="submission" date="2023-04" db="EMBL/GenBank/DDBJ databases">
        <authorList>
            <person name="Vijverberg K."/>
            <person name="Xiong W."/>
            <person name="Schranz E."/>
        </authorList>
    </citation>
    <scope>NUCLEOTIDE SEQUENCE</scope>
</reference>
<dbReference type="Pfam" id="PF13960">
    <property type="entry name" value="DUF4218"/>
    <property type="match status" value="1"/>
</dbReference>
<dbReference type="InterPro" id="IPR025452">
    <property type="entry name" value="DUF4218"/>
</dbReference>
<evidence type="ECO:0000313" key="2">
    <source>
        <dbReference type="EMBL" id="CAI9264167.1"/>
    </source>
</evidence>
<feature type="domain" description="DUF4218" evidence="1">
    <location>
        <begin position="52"/>
        <end position="134"/>
    </location>
</feature>
<evidence type="ECO:0000313" key="3">
    <source>
        <dbReference type="Proteomes" id="UP001177003"/>
    </source>
</evidence>
<proteinExistence type="predicted"/>
<accession>A0AA35Y805</accession>
<dbReference type="Proteomes" id="UP001177003">
    <property type="component" value="Chromosome 0"/>
</dbReference>
<dbReference type="EMBL" id="OX465086">
    <property type="protein sequence ID" value="CAI9264167.1"/>
    <property type="molecule type" value="Genomic_DNA"/>
</dbReference>